<gene>
    <name evidence="1" type="ORF">SAMN05421643_11360</name>
</gene>
<dbReference type="Proteomes" id="UP000199035">
    <property type="component" value="Unassembled WGS sequence"/>
</dbReference>
<proteinExistence type="predicted"/>
<evidence type="ECO:0000313" key="2">
    <source>
        <dbReference type="Proteomes" id="UP000199035"/>
    </source>
</evidence>
<accession>A0A1H3KMV8</accession>
<protein>
    <recommendedName>
        <fullName evidence="3">DUF4276 family protein</fullName>
    </recommendedName>
</protein>
<dbReference type="STRING" id="595670.SAMN05421643_11360"/>
<keyword evidence="2" id="KW-1185">Reference proteome</keyword>
<sequence length="258" mass="29826">MKELLIHVEGEDDKCILSKFFSVLGINNNIEYFVHNGKNNIRKYLKNSYRVQENVSQFILIDSDEYNVPDSQGTARKQLGVESESIKVFCAVPCIEAWLFADIKNLINNVEDSEKKAQLERFPLPESIPYPKQTFFNLFNNGRRNNKSFDFVFNSIDINQAVSRSPSLRVFLNSILDDLDLETFKYEKILKNSIPRDVFATLLQELPKEKIVWKTLDGNTFNALELSKEIENGTDLGKQYISDLLRIARDMLARKAEK</sequence>
<dbReference type="AlphaFoldDB" id="A0A1H3KMV8"/>
<dbReference type="RefSeq" id="WP_092690766.1">
    <property type="nucleotide sequence ID" value="NZ_FNPK01000013.1"/>
</dbReference>
<dbReference type="EMBL" id="FNPK01000013">
    <property type="protein sequence ID" value="SDY53481.1"/>
    <property type="molecule type" value="Genomic_DNA"/>
</dbReference>
<dbReference type="Pfam" id="PF14103">
    <property type="entry name" value="DUF4276"/>
    <property type="match status" value="1"/>
</dbReference>
<evidence type="ECO:0008006" key="3">
    <source>
        <dbReference type="Google" id="ProtNLM"/>
    </source>
</evidence>
<organism evidence="1 2">
    <name type="scientific">Acinetobacter kyonggiensis</name>
    <dbReference type="NCBI Taxonomy" id="595670"/>
    <lineage>
        <taxon>Bacteria</taxon>
        <taxon>Pseudomonadati</taxon>
        <taxon>Pseudomonadota</taxon>
        <taxon>Gammaproteobacteria</taxon>
        <taxon>Moraxellales</taxon>
        <taxon>Moraxellaceae</taxon>
        <taxon>Acinetobacter</taxon>
    </lineage>
</organism>
<dbReference type="InterPro" id="IPR025455">
    <property type="entry name" value="DUF4276"/>
</dbReference>
<evidence type="ECO:0000313" key="1">
    <source>
        <dbReference type="EMBL" id="SDY53481.1"/>
    </source>
</evidence>
<reference evidence="2" key="1">
    <citation type="submission" date="2016-10" db="EMBL/GenBank/DDBJ databases">
        <authorList>
            <person name="Varghese N."/>
            <person name="Submissions S."/>
        </authorList>
    </citation>
    <scope>NUCLEOTIDE SEQUENCE [LARGE SCALE GENOMIC DNA]</scope>
    <source>
        <strain evidence="2">ANC 5109</strain>
    </source>
</reference>
<name>A0A1H3KMV8_9GAMM</name>